<dbReference type="Pfam" id="PF01300">
    <property type="entry name" value="Sua5_yciO_yrdC"/>
    <property type="match status" value="1"/>
</dbReference>
<dbReference type="Gene3D" id="3.90.870.10">
    <property type="entry name" value="DHBP synthase"/>
    <property type="match status" value="1"/>
</dbReference>
<proteinExistence type="predicted"/>
<dbReference type="InterPro" id="IPR006070">
    <property type="entry name" value="Sua5-like_dom"/>
</dbReference>
<feature type="domain" description="YrdC-like" evidence="1">
    <location>
        <begin position="50"/>
        <end position="78"/>
    </location>
</feature>
<evidence type="ECO:0000259" key="1">
    <source>
        <dbReference type="Pfam" id="PF01300"/>
    </source>
</evidence>
<protein>
    <recommendedName>
        <fullName evidence="1">YrdC-like domain-containing protein</fullName>
    </recommendedName>
</protein>
<name>A0A0F9A3L0_9ZZZZ</name>
<accession>A0A0F9A3L0</accession>
<gene>
    <name evidence="2" type="ORF">LCGC14_2896350</name>
</gene>
<dbReference type="InterPro" id="IPR017945">
    <property type="entry name" value="DHBP_synth_RibB-like_a/b_dom"/>
</dbReference>
<sequence>MSLKTIQNSFHSQLLMIRSIHRLIHSDNFCIAYSKATKSEKEKIEKDISLLRKGKIVAFPTDTVYGLGVNAEDTIAIDK</sequence>
<dbReference type="GO" id="GO:0003725">
    <property type="term" value="F:double-stranded RNA binding"/>
    <property type="evidence" value="ECO:0007669"/>
    <property type="project" value="InterPro"/>
</dbReference>
<reference evidence="2" key="1">
    <citation type="journal article" date="2015" name="Nature">
        <title>Complex archaea that bridge the gap between prokaryotes and eukaryotes.</title>
        <authorList>
            <person name="Spang A."/>
            <person name="Saw J.H."/>
            <person name="Jorgensen S.L."/>
            <person name="Zaremba-Niedzwiedzka K."/>
            <person name="Martijn J."/>
            <person name="Lind A.E."/>
            <person name="van Eijk R."/>
            <person name="Schleper C."/>
            <person name="Guy L."/>
            <person name="Ettema T.J."/>
        </authorList>
    </citation>
    <scope>NUCLEOTIDE SEQUENCE</scope>
</reference>
<comment type="caution">
    <text evidence="2">The sequence shown here is derived from an EMBL/GenBank/DDBJ whole genome shotgun (WGS) entry which is preliminary data.</text>
</comment>
<dbReference type="AlphaFoldDB" id="A0A0F9A3L0"/>
<organism evidence="2">
    <name type="scientific">marine sediment metagenome</name>
    <dbReference type="NCBI Taxonomy" id="412755"/>
    <lineage>
        <taxon>unclassified sequences</taxon>
        <taxon>metagenomes</taxon>
        <taxon>ecological metagenomes</taxon>
    </lineage>
</organism>
<evidence type="ECO:0000313" key="2">
    <source>
        <dbReference type="EMBL" id="KKK73184.1"/>
    </source>
</evidence>
<feature type="non-terminal residue" evidence="2">
    <location>
        <position position="79"/>
    </location>
</feature>
<dbReference type="SUPFAM" id="SSF55821">
    <property type="entry name" value="YrdC/RibB"/>
    <property type="match status" value="1"/>
</dbReference>
<dbReference type="EMBL" id="LAZR01056900">
    <property type="protein sequence ID" value="KKK73184.1"/>
    <property type="molecule type" value="Genomic_DNA"/>
</dbReference>